<reference evidence="3 4" key="1">
    <citation type="journal article" date="2006" name="J. Bacteriol.">
        <title>Comparison of the genome sequence of the poultry pathogen Bordetella avium with those of B. bronchiseptica, B. pertussis, and B. parapertussis reveals extensive diversity in surface structures associated with host interaction.</title>
        <authorList>
            <person name="Sebaihia M."/>
            <person name="Preston A."/>
            <person name="Maskell D.J."/>
            <person name="Kuzmiak H."/>
            <person name="Connell T.D."/>
            <person name="King N.D."/>
            <person name="Orndorff P.E."/>
            <person name="Miyamoto D.M."/>
            <person name="Thomson N.R."/>
            <person name="Harris D."/>
            <person name="Goble A."/>
            <person name="Lord A."/>
            <person name="Murphy L."/>
            <person name="Quail M.A."/>
            <person name="Rutter S."/>
            <person name="Squares R."/>
            <person name="Squares S."/>
            <person name="Woodward J."/>
            <person name="Parkhill J."/>
            <person name="Temple L.M."/>
        </authorList>
    </citation>
    <scope>NUCLEOTIDE SEQUENCE [LARGE SCALE GENOMIC DNA]</scope>
    <source>
        <strain evidence="3 4">197N</strain>
    </source>
</reference>
<keyword evidence="4" id="KW-1185">Reference proteome</keyword>
<accession>Q2KVS3</accession>
<proteinExistence type="predicted"/>
<feature type="coiled-coil region" evidence="1">
    <location>
        <begin position="35"/>
        <end position="86"/>
    </location>
</feature>
<dbReference type="RefSeq" id="WP_012416616.1">
    <property type="nucleotide sequence ID" value="NC_010645.1"/>
</dbReference>
<name>Q2KVS3_BORA1</name>
<dbReference type="HOGENOM" id="CLU_183552_0_0_4"/>
<evidence type="ECO:0000313" key="4">
    <source>
        <dbReference type="Proteomes" id="UP000001977"/>
    </source>
</evidence>
<keyword evidence="1" id="KW-0175">Coiled coil</keyword>
<gene>
    <name evidence="3" type="ordered locus">BAV0926</name>
</gene>
<evidence type="ECO:0000313" key="3">
    <source>
        <dbReference type="EMBL" id="CAJ48537.1"/>
    </source>
</evidence>
<evidence type="ECO:0008006" key="5">
    <source>
        <dbReference type="Google" id="ProtNLM"/>
    </source>
</evidence>
<dbReference type="KEGG" id="bav:BAV0926"/>
<dbReference type="Proteomes" id="UP000001977">
    <property type="component" value="Chromosome"/>
</dbReference>
<organism evidence="3 4">
    <name type="scientific">Bordetella avium (strain 197N)</name>
    <dbReference type="NCBI Taxonomy" id="360910"/>
    <lineage>
        <taxon>Bacteria</taxon>
        <taxon>Pseudomonadati</taxon>
        <taxon>Pseudomonadota</taxon>
        <taxon>Betaproteobacteria</taxon>
        <taxon>Burkholderiales</taxon>
        <taxon>Alcaligenaceae</taxon>
        <taxon>Bordetella</taxon>
    </lineage>
</organism>
<sequence length="96" mass="10661">MIIPPSGAHPYAGRLSGNKAEAQETGNEPTWQKVLRDLQRQLQMVMQQMERVRASSAAPEQKLQQLQALNNQAATIQAQIQKTLLAQAEQMRKAPA</sequence>
<dbReference type="EMBL" id="AM167904">
    <property type="protein sequence ID" value="CAJ48537.1"/>
    <property type="molecule type" value="Genomic_DNA"/>
</dbReference>
<dbReference type="STRING" id="360910.BAV0926"/>
<dbReference type="eggNOG" id="ENOG50315J7">
    <property type="taxonomic scope" value="Bacteria"/>
</dbReference>
<protein>
    <recommendedName>
        <fullName evidence="5">FlxA-like protein</fullName>
    </recommendedName>
</protein>
<evidence type="ECO:0000256" key="2">
    <source>
        <dbReference type="SAM" id="MobiDB-lite"/>
    </source>
</evidence>
<dbReference type="AlphaFoldDB" id="Q2KVS3"/>
<feature type="region of interest" description="Disordered" evidence="2">
    <location>
        <begin position="1"/>
        <end position="29"/>
    </location>
</feature>
<evidence type="ECO:0000256" key="1">
    <source>
        <dbReference type="SAM" id="Coils"/>
    </source>
</evidence>
<dbReference type="GeneID" id="92935881"/>